<accession>A0A1C6RCB9</accession>
<keyword evidence="2" id="KW-0472">Membrane</keyword>
<dbReference type="EMBL" id="FMHU01000001">
    <property type="protein sequence ID" value="SCL14709.1"/>
    <property type="molecule type" value="Genomic_DNA"/>
</dbReference>
<feature type="region of interest" description="Disordered" evidence="1">
    <location>
        <begin position="1"/>
        <end position="22"/>
    </location>
</feature>
<dbReference type="Proteomes" id="UP000198906">
    <property type="component" value="Unassembled WGS sequence"/>
</dbReference>
<evidence type="ECO:0000313" key="3">
    <source>
        <dbReference type="EMBL" id="SCL14709.1"/>
    </source>
</evidence>
<proteinExistence type="predicted"/>
<evidence type="ECO:0000256" key="1">
    <source>
        <dbReference type="SAM" id="MobiDB-lite"/>
    </source>
</evidence>
<organism evidence="3 4">
    <name type="scientific">Micromonospora inyonensis</name>
    <dbReference type="NCBI Taxonomy" id="47866"/>
    <lineage>
        <taxon>Bacteria</taxon>
        <taxon>Bacillati</taxon>
        <taxon>Actinomycetota</taxon>
        <taxon>Actinomycetes</taxon>
        <taxon>Micromonosporales</taxon>
        <taxon>Micromonosporaceae</taxon>
        <taxon>Micromonospora</taxon>
    </lineage>
</organism>
<keyword evidence="2" id="KW-0812">Transmembrane</keyword>
<gene>
    <name evidence="3" type="ORF">GA0074694_0882</name>
</gene>
<dbReference type="AlphaFoldDB" id="A0A1C6RCB9"/>
<protein>
    <submittedName>
        <fullName evidence="3">Uncharacterized protein</fullName>
    </submittedName>
</protein>
<reference evidence="4" key="1">
    <citation type="submission" date="2016-06" db="EMBL/GenBank/DDBJ databases">
        <authorList>
            <person name="Varghese N."/>
        </authorList>
    </citation>
    <scope>NUCLEOTIDE SEQUENCE [LARGE SCALE GENOMIC DNA]</scope>
    <source>
        <strain evidence="4">DSM 46123</strain>
    </source>
</reference>
<keyword evidence="2" id="KW-1133">Transmembrane helix</keyword>
<keyword evidence="4" id="KW-1185">Reference proteome</keyword>
<evidence type="ECO:0000256" key="2">
    <source>
        <dbReference type="SAM" id="Phobius"/>
    </source>
</evidence>
<evidence type="ECO:0000313" key="4">
    <source>
        <dbReference type="Proteomes" id="UP000198906"/>
    </source>
</evidence>
<sequence>MGMPDPNGPWSTDGLPDLPPEWGRVVVPDDASTLAQEAAQVRRELHEARRATRLRSFRRTLTLPLLILIVAVLTTLAGLVTVTWPRAERPATRPSAPAAEPAADPVGRPLPALDLVDETEAPVPVRSLLPAVILLVDACPCPERVIEAAGAAPPGVRVVTVVGGGTVPASPDPDPVPGVRRLADPAGGMRALTHTAPVPGTVGALLVDRTGTVVRVVPVVGSVEDYRGELTRLAG</sequence>
<name>A0A1C6RCB9_9ACTN</name>
<dbReference type="RefSeq" id="WP_091452752.1">
    <property type="nucleotide sequence ID" value="NZ_FMHU01000001.1"/>
</dbReference>
<feature type="transmembrane region" description="Helical" evidence="2">
    <location>
        <begin position="63"/>
        <end position="84"/>
    </location>
</feature>